<dbReference type="Gene3D" id="3.40.50.300">
    <property type="entry name" value="P-loop containing nucleotide triphosphate hydrolases"/>
    <property type="match status" value="1"/>
</dbReference>
<comment type="function">
    <text evidence="4 14">Catalyzes ATP-dependent phosphorylation of adenosylcobinamide and addition of GMP to adenosylcobinamide phosphate.</text>
</comment>
<dbReference type="GO" id="GO:0005524">
    <property type="term" value="F:ATP binding"/>
    <property type="evidence" value="ECO:0007669"/>
    <property type="project" value="UniProtKB-UniRule"/>
</dbReference>
<evidence type="ECO:0000256" key="4">
    <source>
        <dbReference type="ARBA" id="ARBA00003889"/>
    </source>
</evidence>
<keyword evidence="8 14" id="KW-0169">Cobalamin biosynthesis</keyword>
<dbReference type="GO" id="GO:0009236">
    <property type="term" value="P:cobalamin biosynthetic process"/>
    <property type="evidence" value="ECO:0007669"/>
    <property type="project" value="UniProtKB-UniRule"/>
</dbReference>
<dbReference type="EMBL" id="QJJK01000004">
    <property type="protein sequence ID" value="PXW59979.1"/>
    <property type="molecule type" value="Genomic_DNA"/>
</dbReference>
<keyword evidence="10 14" id="KW-0547">Nucleotide-binding</keyword>
<keyword evidence="12 14" id="KW-0067">ATP-binding</keyword>
<evidence type="ECO:0000256" key="10">
    <source>
        <dbReference type="ARBA" id="ARBA00022741"/>
    </source>
</evidence>
<evidence type="ECO:0000256" key="16">
    <source>
        <dbReference type="PIRSR" id="PIRSR006135-2"/>
    </source>
</evidence>
<comment type="caution">
    <text evidence="17">The sequence shown here is derived from an EMBL/GenBank/DDBJ whole genome shotgun (WGS) entry which is preliminary data.</text>
</comment>
<dbReference type="InterPro" id="IPR027417">
    <property type="entry name" value="P-loop_NTPase"/>
</dbReference>
<dbReference type="OrthoDB" id="9788370at2"/>
<evidence type="ECO:0000256" key="3">
    <source>
        <dbReference type="ARBA" id="ARBA00001522"/>
    </source>
</evidence>
<reference evidence="17 18" key="1">
    <citation type="submission" date="2018-05" db="EMBL/GenBank/DDBJ databases">
        <title>Genomic Encyclopedia of Type Strains, Phase IV (KMG-IV): sequencing the most valuable type-strain genomes for metagenomic binning, comparative biology and taxonomic classification.</title>
        <authorList>
            <person name="Goeker M."/>
        </authorList>
    </citation>
    <scope>NUCLEOTIDE SEQUENCE [LARGE SCALE GENOMIC DNA]</scope>
    <source>
        <strain evidence="17 18">DSM 6462</strain>
    </source>
</reference>
<accession>A0A2V3U8H4</accession>
<evidence type="ECO:0000256" key="8">
    <source>
        <dbReference type="ARBA" id="ARBA00022573"/>
    </source>
</evidence>
<evidence type="ECO:0000256" key="2">
    <source>
        <dbReference type="ARBA" id="ARBA00000711"/>
    </source>
</evidence>
<evidence type="ECO:0000256" key="6">
    <source>
        <dbReference type="ARBA" id="ARBA00005159"/>
    </source>
</evidence>
<feature type="active site" description="GMP-histidine intermediate" evidence="15">
    <location>
        <position position="57"/>
    </location>
</feature>
<evidence type="ECO:0000256" key="5">
    <source>
        <dbReference type="ARBA" id="ARBA00004692"/>
    </source>
</evidence>
<feature type="binding site" evidence="16">
    <location>
        <position position="90"/>
    </location>
    <ligand>
        <name>GTP</name>
        <dbReference type="ChEBI" id="CHEBI:37565"/>
    </ligand>
</feature>
<dbReference type="PIRSF" id="PIRSF006135">
    <property type="entry name" value="CobU"/>
    <property type="match status" value="1"/>
</dbReference>
<dbReference type="GO" id="GO:0043752">
    <property type="term" value="F:adenosylcobinamide kinase activity"/>
    <property type="evidence" value="ECO:0007669"/>
    <property type="project" value="UniProtKB-EC"/>
</dbReference>
<sequence length="175" mass="19088">MPQASPPRPFLSLILGGARSGKSRTAEARITSLPPPWIYLATSEPRDDEMAARIAQHRDRRGEGWITREEPIDIVAVMDDAPPGVPMLIDCLTLWLTNVMLAEYDVSGECDRLITRLEANDRPVVIVSNEVGLGIVPDNALARAFRDQAGLINQRVAAVADEVIMVAAGLPLKLK</sequence>
<proteinExistence type="inferred from homology"/>
<dbReference type="EC" id="2.7.1.156" evidence="14"/>
<keyword evidence="9 14" id="KW-0808">Transferase</keyword>
<dbReference type="UniPathway" id="UPA00148">
    <property type="reaction ID" value="UER00236"/>
</dbReference>
<comment type="catalytic activity">
    <reaction evidence="1 14">
        <text>adenosylcob(III)inamide + ATP = adenosylcob(III)inamide phosphate + ADP + H(+)</text>
        <dbReference type="Rhea" id="RHEA:15769"/>
        <dbReference type="ChEBI" id="CHEBI:2480"/>
        <dbReference type="ChEBI" id="CHEBI:15378"/>
        <dbReference type="ChEBI" id="CHEBI:30616"/>
        <dbReference type="ChEBI" id="CHEBI:58502"/>
        <dbReference type="ChEBI" id="CHEBI:456216"/>
        <dbReference type="EC" id="2.7.1.156"/>
    </reaction>
</comment>
<organism evidence="17 18">
    <name type="scientific">Chelatococcus asaccharovorans</name>
    <dbReference type="NCBI Taxonomy" id="28210"/>
    <lineage>
        <taxon>Bacteria</taxon>
        <taxon>Pseudomonadati</taxon>
        <taxon>Pseudomonadota</taxon>
        <taxon>Alphaproteobacteria</taxon>
        <taxon>Hyphomicrobiales</taxon>
        <taxon>Chelatococcaceae</taxon>
        <taxon>Chelatococcus</taxon>
    </lineage>
</organism>
<comment type="catalytic activity">
    <reaction evidence="2 14">
        <text>adenosylcob(III)inamide phosphate + GTP + H(+) = adenosylcob(III)inamide-GDP + diphosphate</text>
        <dbReference type="Rhea" id="RHEA:22712"/>
        <dbReference type="ChEBI" id="CHEBI:15378"/>
        <dbReference type="ChEBI" id="CHEBI:33019"/>
        <dbReference type="ChEBI" id="CHEBI:37565"/>
        <dbReference type="ChEBI" id="CHEBI:58502"/>
        <dbReference type="ChEBI" id="CHEBI:60487"/>
        <dbReference type="EC" id="2.7.7.62"/>
    </reaction>
</comment>
<dbReference type="EC" id="2.7.7.62" evidence="14"/>
<dbReference type="PANTHER" id="PTHR34848">
    <property type="match status" value="1"/>
</dbReference>
<comment type="catalytic activity">
    <reaction evidence="3">
        <text>adenosylcob(III)inamide + GTP = adenosylcob(III)inamide phosphate + GDP + H(+)</text>
        <dbReference type="Rhea" id="RHEA:15765"/>
        <dbReference type="ChEBI" id="CHEBI:2480"/>
        <dbReference type="ChEBI" id="CHEBI:15378"/>
        <dbReference type="ChEBI" id="CHEBI:37565"/>
        <dbReference type="ChEBI" id="CHEBI:58189"/>
        <dbReference type="ChEBI" id="CHEBI:58502"/>
        <dbReference type="EC" id="2.7.1.156"/>
    </reaction>
</comment>
<comment type="pathway">
    <text evidence="6 14">Cofactor biosynthesis; adenosylcobalamin biosynthesis; adenosylcobalamin from cob(II)yrinate a,c-diamide: step 5/7.</text>
</comment>
<dbReference type="CDD" id="cd00544">
    <property type="entry name" value="CobU"/>
    <property type="match status" value="1"/>
</dbReference>
<protein>
    <recommendedName>
        <fullName evidence="14">Bifunctional adenosylcobalamin biosynthesis protein</fullName>
        <ecNumber evidence="14">2.7.1.156</ecNumber>
        <ecNumber evidence="14">2.7.7.62</ecNumber>
    </recommendedName>
</protein>
<feature type="binding site" evidence="16">
    <location>
        <begin position="58"/>
        <end position="61"/>
    </location>
    <ligand>
        <name>GTP</name>
        <dbReference type="ChEBI" id="CHEBI:37565"/>
    </ligand>
</feature>
<keyword evidence="18" id="KW-1185">Reference proteome</keyword>
<evidence type="ECO:0000256" key="11">
    <source>
        <dbReference type="ARBA" id="ARBA00022777"/>
    </source>
</evidence>
<dbReference type="InterPro" id="IPR003203">
    <property type="entry name" value="CobU/CobP"/>
</dbReference>
<dbReference type="Proteomes" id="UP000248021">
    <property type="component" value="Unassembled WGS sequence"/>
</dbReference>
<evidence type="ECO:0000313" key="17">
    <source>
        <dbReference type="EMBL" id="PXW59979.1"/>
    </source>
</evidence>
<dbReference type="GO" id="GO:0005525">
    <property type="term" value="F:GTP binding"/>
    <property type="evidence" value="ECO:0007669"/>
    <property type="project" value="UniProtKB-UniRule"/>
</dbReference>
<name>A0A2V3U8H4_9HYPH</name>
<keyword evidence="13 14" id="KW-0342">GTP-binding</keyword>
<keyword evidence="11 14" id="KW-0418">Kinase</keyword>
<feature type="binding site" evidence="16">
    <location>
        <position position="69"/>
    </location>
    <ligand>
        <name>GTP</name>
        <dbReference type="ChEBI" id="CHEBI:37565"/>
    </ligand>
</feature>
<comment type="pathway">
    <text evidence="5 14">Cofactor biosynthesis; adenosylcobalamin biosynthesis; adenosylcobalamin from cob(II)yrinate a,c-diamide: step 6/7.</text>
</comment>
<evidence type="ECO:0000256" key="14">
    <source>
        <dbReference type="PIRNR" id="PIRNR006135"/>
    </source>
</evidence>
<dbReference type="SUPFAM" id="SSF52540">
    <property type="entry name" value="P-loop containing nucleoside triphosphate hydrolases"/>
    <property type="match status" value="1"/>
</dbReference>
<evidence type="ECO:0000256" key="12">
    <source>
        <dbReference type="ARBA" id="ARBA00022840"/>
    </source>
</evidence>
<dbReference type="Pfam" id="PF02283">
    <property type="entry name" value="CobU"/>
    <property type="match status" value="1"/>
</dbReference>
<evidence type="ECO:0000313" key="18">
    <source>
        <dbReference type="Proteomes" id="UP000248021"/>
    </source>
</evidence>
<dbReference type="PANTHER" id="PTHR34848:SF1">
    <property type="entry name" value="BIFUNCTIONAL ADENOSYLCOBALAMIN BIOSYNTHESIS PROTEIN COBU"/>
    <property type="match status" value="1"/>
</dbReference>
<feature type="binding site" evidence="16">
    <location>
        <begin position="16"/>
        <end position="23"/>
    </location>
    <ligand>
        <name>GTP</name>
        <dbReference type="ChEBI" id="CHEBI:37565"/>
    </ligand>
</feature>
<evidence type="ECO:0000256" key="13">
    <source>
        <dbReference type="ARBA" id="ARBA00023134"/>
    </source>
</evidence>
<dbReference type="GO" id="GO:0008820">
    <property type="term" value="F:cobinamide phosphate guanylyltransferase activity"/>
    <property type="evidence" value="ECO:0007669"/>
    <property type="project" value="UniProtKB-UniRule"/>
</dbReference>
<evidence type="ECO:0000256" key="7">
    <source>
        <dbReference type="ARBA" id="ARBA00007490"/>
    </source>
</evidence>
<evidence type="ECO:0000256" key="1">
    <source>
        <dbReference type="ARBA" id="ARBA00000312"/>
    </source>
</evidence>
<keyword evidence="17" id="KW-0548">Nucleotidyltransferase</keyword>
<evidence type="ECO:0000256" key="15">
    <source>
        <dbReference type="PIRSR" id="PIRSR006135-1"/>
    </source>
</evidence>
<gene>
    <name evidence="17" type="ORF">C7450_10429</name>
</gene>
<comment type="similarity">
    <text evidence="7 14">Belongs to the CobU/CobP family.</text>
</comment>
<feature type="binding site" evidence="16">
    <location>
        <begin position="41"/>
        <end position="43"/>
    </location>
    <ligand>
        <name>GTP</name>
        <dbReference type="ChEBI" id="CHEBI:37565"/>
    </ligand>
</feature>
<dbReference type="AlphaFoldDB" id="A0A2V3U8H4"/>
<dbReference type="RefSeq" id="WP_110374342.1">
    <property type="nucleotide sequence ID" value="NZ_JAHBRY010000001.1"/>
</dbReference>
<dbReference type="NCBIfam" id="NF004469">
    <property type="entry name" value="PRK05800.1"/>
    <property type="match status" value="1"/>
</dbReference>
<evidence type="ECO:0000256" key="9">
    <source>
        <dbReference type="ARBA" id="ARBA00022679"/>
    </source>
</evidence>